<dbReference type="OrthoDB" id="6250593at2759"/>
<sequence>MARVGNYQPGFGKIILQDQNARYESLNHVVHEVNPIKDIISLAETLTLPSVHIKRFPFQRPDQMLELYSDDPSCPVSQKVSPEGLIEKLGPLRKEKQEVEGRLQALINSIETLQRLQQRSLDSSFFNKANDIQEEISMKRFDLRMGFLYPSKKRQESPSPQSSMSPQSPMPPTEPNVPTNFNNHNFIPSVVRRGQICDLCQQPIRGPPTDEDEDPMLQAGTNFLQRFNSMMTRNPSSASWHGHEDHQ</sequence>
<evidence type="ECO:0000256" key="3">
    <source>
        <dbReference type="ARBA" id="ARBA00022475"/>
    </source>
</evidence>
<organism evidence="9">
    <name type="scientific">Cyprideis torosa</name>
    <dbReference type="NCBI Taxonomy" id="163714"/>
    <lineage>
        <taxon>Eukaryota</taxon>
        <taxon>Metazoa</taxon>
        <taxon>Ecdysozoa</taxon>
        <taxon>Arthropoda</taxon>
        <taxon>Crustacea</taxon>
        <taxon>Oligostraca</taxon>
        <taxon>Ostracoda</taxon>
        <taxon>Podocopa</taxon>
        <taxon>Podocopida</taxon>
        <taxon>Cytherocopina</taxon>
        <taxon>Cytheroidea</taxon>
        <taxon>Cytherideidae</taxon>
        <taxon>Cyprideis</taxon>
    </lineage>
</organism>
<evidence type="ECO:0000256" key="4">
    <source>
        <dbReference type="ARBA" id="ARBA00022490"/>
    </source>
</evidence>
<evidence type="ECO:0000256" key="1">
    <source>
        <dbReference type="ARBA" id="ARBA00004236"/>
    </source>
</evidence>
<dbReference type="PANTHER" id="PTHR15135:SF7">
    <property type="entry name" value="STAC-LIKE, ISOFORM J"/>
    <property type="match status" value="1"/>
</dbReference>
<dbReference type="GO" id="GO:0003009">
    <property type="term" value="P:skeletal muscle contraction"/>
    <property type="evidence" value="ECO:0007669"/>
    <property type="project" value="TreeGrafter"/>
</dbReference>
<name>A0A7R8WBA1_9CRUS</name>
<evidence type="ECO:0000256" key="6">
    <source>
        <dbReference type="ARBA" id="ARBA00022771"/>
    </source>
</evidence>
<gene>
    <name evidence="9" type="ORF">CTOB1V02_LOCUS6350</name>
</gene>
<keyword evidence="7" id="KW-0472">Membrane</keyword>
<feature type="compositionally biased region" description="Low complexity" evidence="8">
    <location>
        <begin position="157"/>
        <end position="167"/>
    </location>
</feature>
<evidence type="ECO:0000256" key="2">
    <source>
        <dbReference type="ARBA" id="ARBA00004496"/>
    </source>
</evidence>
<keyword evidence="4" id="KW-0963">Cytoplasm</keyword>
<evidence type="ECO:0000256" key="5">
    <source>
        <dbReference type="ARBA" id="ARBA00022737"/>
    </source>
</evidence>
<comment type="subcellular location">
    <subcellularLocation>
        <location evidence="1">Cell membrane</location>
    </subcellularLocation>
    <subcellularLocation>
        <location evidence="2">Cytoplasm</location>
    </subcellularLocation>
</comment>
<feature type="compositionally biased region" description="Polar residues" evidence="8">
    <location>
        <begin position="176"/>
        <end position="185"/>
    </location>
</feature>
<reference evidence="9" key="1">
    <citation type="submission" date="2020-11" db="EMBL/GenBank/DDBJ databases">
        <authorList>
            <person name="Tran Van P."/>
        </authorList>
    </citation>
    <scope>NUCLEOTIDE SEQUENCE</scope>
</reference>
<keyword evidence="3" id="KW-1003">Cell membrane</keyword>
<keyword evidence="6" id="KW-0862">Zinc</keyword>
<protein>
    <submittedName>
        <fullName evidence="9">Uncharacterized protein</fullName>
    </submittedName>
</protein>
<dbReference type="AlphaFoldDB" id="A0A7R8WBA1"/>
<proteinExistence type="predicted"/>
<keyword evidence="6" id="KW-0479">Metal-binding</keyword>
<keyword evidence="6" id="KW-0863">Zinc-finger</keyword>
<dbReference type="GO" id="GO:0008270">
    <property type="term" value="F:zinc ion binding"/>
    <property type="evidence" value="ECO:0007669"/>
    <property type="project" value="UniProtKB-KW"/>
</dbReference>
<dbReference type="PANTHER" id="PTHR15135">
    <property type="entry name" value="STAC"/>
    <property type="match status" value="1"/>
</dbReference>
<dbReference type="GO" id="GO:0005737">
    <property type="term" value="C:cytoplasm"/>
    <property type="evidence" value="ECO:0007669"/>
    <property type="project" value="UniProtKB-SubCell"/>
</dbReference>
<evidence type="ECO:0000256" key="8">
    <source>
        <dbReference type="SAM" id="MobiDB-lite"/>
    </source>
</evidence>
<dbReference type="GO" id="GO:0005886">
    <property type="term" value="C:plasma membrane"/>
    <property type="evidence" value="ECO:0007669"/>
    <property type="project" value="UniProtKB-SubCell"/>
</dbReference>
<evidence type="ECO:0000313" key="9">
    <source>
        <dbReference type="EMBL" id="CAD7228467.1"/>
    </source>
</evidence>
<keyword evidence="5" id="KW-0677">Repeat</keyword>
<feature type="region of interest" description="Disordered" evidence="8">
    <location>
        <begin position="152"/>
        <end position="185"/>
    </location>
</feature>
<dbReference type="InterPro" id="IPR039688">
    <property type="entry name" value="STAC1/2/3"/>
</dbReference>
<dbReference type="EMBL" id="OB661547">
    <property type="protein sequence ID" value="CAD7228467.1"/>
    <property type="molecule type" value="Genomic_DNA"/>
</dbReference>
<accession>A0A7R8WBA1</accession>
<evidence type="ECO:0000256" key="7">
    <source>
        <dbReference type="ARBA" id="ARBA00023136"/>
    </source>
</evidence>
<dbReference type="GO" id="GO:1903078">
    <property type="term" value="P:positive regulation of protein localization to plasma membrane"/>
    <property type="evidence" value="ECO:0007669"/>
    <property type="project" value="TreeGrafter"/>
</dbReference>